<keyword evidence="3" id="KW-0175">Coiled coil</keyword>
<dbReference type="PANTHER" id="PTHR48103:SF2">
    <property type="entry name" value="MIDASIN"/>
    <property type="match status" value="1"/>
</dbReference>
<feature type="compositionally biased region" description="Basic and acidic residues" evidence="4">
    <location>
        <begin position="2880"/>
        <end position="2892"/>
    </location>
</feature>
<evidence type="ECO:0000256" key="3">
    <source>
        <dbReference type="SAM" id="Coils"/>
    </source>
</evidence>
<feature type="compositionally biased region" description="Basic and acidic residues" evidence="4">
    <location>
        <begin position="2948"/>
        <end position="2957"/>
    </location>
</feature>
<keyword evidence="1" id="KW-0547">Nucleotide-binding</keyword>
<dbReference type="Gene3D" id="3.40.50.300">
    <property type="entry name" value="P-loop containing nucleotide triphosphate hydrolases"/>
    <property type="match status" value="2"/>
</dbReference>
<feature type="compositionally biased region" description="Acidic residues" evidence="4">
    <location>
        <begin position="3300"/>
        <end position="3316"/>
    </location>
</feature>
<dbReference type="GO" id="GO:0016887">
    <property type="term" value="F:ATP hydrolysis activity"/>
    <property type="evidence" value="ECO:0007669"/>
    <property type="project" value="InterPro"/>
</dbReference>
<feature type="non-terminal residue" evidence="7">
    <location>
        <position position="1"/>
    </location>
</feature>
<reference evidence="7 8" key="1">
    <citation type="journal article" date="2017" name="PLoS Biol.">
        <title>The sea cucumber genome provides insights into morphological evolution and visceral regeneration.</title>
        <authorList>
            <person name="Zhang X."/>
            <person name="Sun L."/>
            <person name="Yuan J."/>
            <person name="Sun Y."/>
            <person name="Gao Y."/>
            <person name="Zhang L."/>
            <person name="Li S."/>
            <person name="Dai H."/>
            <person name="Hamel J.F."/>
            <person name="Liu C."/>
            <person name="Yu Y."/>
            <person name="Liu S."/>
            <person name="Lin W."/>
            <person name="Guo K."/>
            <person name="Jin S."/>
            <person name="Xu P."/>
            <person name="Storey K.B."/>
            <person name="Huan P."/>
            <person name="Zhang T."/>
            <person name="Zhou Y."/>
            <person name="Zhang J."/>
            <person name="Lin C."/>
            <person name="Li X."/>
            <person name="Xing L."/>
            <person name="Huo D."/>
            <person name="Sun M."/>
            <person name="Wang L."/>
            <person name="Mercier A."/>
            <person name="Li F."/>
            <person name="Yang H."/>
            <person name="Xiang J."/>
        </authorList>
    </citation>
    <scope>NUCLEOTIDE SEQUENCE [LARGE SCALE GENOMIC DNA]</scope>
    <source>
        <strain evidence="7">Shaxun</strain>
        <tissue evidence="7">Muscle</tissue>
    </source>
</reference>
<feature type="domain" description="ATPase dynein-related AAA" evidence="5">
    <location>
        <begin position="507"/>
        <end position="588"/>
    </location>
</feature>
<dbReference type="EMBL" id="MRZV01000046">
    <property type="protein sequence ID" value="PIK60823.1"/>
    <property type="molecule type" value="Genomic_DNA"/>
</dbReference>
<feature type="compositionally biased region" description="Basic and acidic residues" evidence="4">
    <location>
        <begin position="2857"/>
        <end position="2868"/>
    </location>
</feature>
<dbReference type="Proteomes" id="UP000230750">
    <property type="component" value="Unassembled WGS sequence"/>
</dbReference>
<dbReference type="STRING" id="307972.A0A2G8LKP7"/>
<evidence type="ECO:0000313" key="7">
    <source>
        <dbReference type="EMBL" id="PIK60823.1"/>
    </source>
</evidence>
<feature type="compositionally biased region" description="Basic and acidic residues" evidence="4">
    <location>
        <begin position="2910"/>
        <end position="2922"/>
    </location>
</feature>
<feature type="compositionally biased region" description="Acidic residues" evidence="4">
    <location>
        <begin position="3054"/>
        <end position="3064"/>
    </location>
</feature>
<dbReference type="InterPro" id="IPR027417">
    <property type="entry name" value="P-loop_NTPase"/>
</dbReference>
<feature type="compositionally biased region" description="Acidic residues" evidence="4">
    <location>
        <begin position="3112"/>
        <end position="3129"/>
    </location>
</feature>
<feature type="region of interest" description="Disordered" evidence="4">
    <location>
        <begin position="667"/>
        <end position="693"/>
    </location>
</feature>
<feature type="region of interest" description="Disordered" evidence="4">
    <location>
        <begin position="1799"/>
        <end position="1868"/>
    </location>
</feature>
<dbReference type="Pfam" id="PF17867">
    <property type="entry name" value="AAA_lid_7"/>
    <property type="match status" value="1"/>
</dbReference>
<feature type="compositionally biased region" description="Acidic residues" evidence="4">
    <location>
        <begin position="3030"/>
        <end position="3041"/>
    </location>
</feature>
<dbReference type="GO" id="GO:0005634">
    <property type="term" value="C:nucleus"/>
    <property type="evidence" value="ECO:0007669"/>
    <property type="project" value="TreeGrafter"/>
</dbReference>
<sequence>PLMDTEAHHYTLSAPTTAMNALRLLRALQLPKAVLLEGSPGVGKTSLVTAWQNLPEITLSGLICRTDFKFSLSKCFGRTKCLSGSRGEIFVPELGKYFQIQHKKTRIFACQNPLKQGGGRKGLPKSFLNRFTQVYMEPLLPGDLLLSDQYHVSSNSQHNATENGRVFTKARNELLFQRQLVKFFLIITNGNFGFVMCKYFLLQLCQEVHERRSFGQRGGPWEFNLRDLFRWCDLMVHDQGQGKGHWDPSQHVGLIYSERLRLPDDKKQVLSLFEKVFGGELSAYRCSREVLVTPSLVQVGHSFLPREMEDCESDSIGASRLFLLHHDLQPLESLMKCLQMNWMSILVGPTACGKSSLARLVASLTGHSLKVLAMNSAMDTTELLGGFEQTDLYRHYETLRSKAERLTIHLQGVCLKTSSDNVAILQAVQSSWSQVAPQKEDNGKPESTNPVTEFLDKMRKLEDHLVIVKENSLTQQQVQTDVDGLLQQLQKLSERVSEGDKHILGGGGQFEWVDGLLVQALQEGDWLLIDNVNFCSPSVLDRLNGLLEPNGVLTINERGIIDGQIPTIVPHPEFRLILAMDPKYGEISRAMRKQRSRDLCHTRYITSISYLLLAASLTQQYLGTGRSWQRSLEDACGSVYVTSQLMRTKQKQAADILESILLGRDKKEESEDVEMTEDEDSSKQEEDKDEEEVADVVPIEDVIHVQLPSTSCIRADSALATVQRDVAIVEYLCQEINRDDGNAPSESDLLRQLHHSILEVLSQTTVKDQYLRCDMLIEVLSRLPSNFQPRVTGEGMKMMLEQVYGSNLYSQMRRKQEKDKDVLKHLQCLPLDVGGNSQLAEYLRACTSSLLYTSAQTQDVKDERENLVEQATQTGLRLQLMLWKGLMETVHASNTTRGQKTPMKYSQVFNKGQLSLDDLPHSSFAHLWKFFESLSTLMDEWLNRSSPGLTEETVLQFATSGRFISTWWCNQPITDRFSVGLLALHWGWVQRKTLDVLLRHLAGAESLPMKFEALVNSLDHSLGLPAAALETVWKTASAHLQMPSPCKNQEQAHFTIRLTNLCKMLQIKPRPQSRHIWSFFKFVQDNSTVGKQMLRLLWRIRTWKEVEGIEEEIEKVEKDVRTILDSKRSFVDAGRMIGEEGNEEEDNEVVGDYREVEGSALLLPLQEILTLREIHHQMTDLSVRLLDKSVEKVSEEVDPIATAPMALIEYSVRHAGVNSKVLLPLWSTIQDGSLDNCLWTELCSASLASFRQSPGLIIPDTWRKYLMSGRNQSLQPQMNLPRNAALMLSPIQTLQCFNLLHPRIPEMLPTSTQTINETDRVSLCDPVISRGIYGAKSLYASVCWLVSSTKSLISSESEASWDHCMKQLQLLLLSPPPDEGSEPSSTASLLADTVSLILSLLSAGSQTILSSGGGVRSSAKMLKGLAEFHSDIIKWTKKLLDVIVSLFSSSLDDSVSSSKSPKVDDDSGGHLWWLLTLGECWMCQGQLQSVLLAPRGVVDPAQKTAVKLKCVQDEIEDLHSQIQVKSKKKALLTGQNFDQPDGSKNPLRVQLLKTRLEELERKKEKLTRRIAHRPDPPQYDRLRQDILHYLESIGSSSKMEDVLQTTAKTSAMLRTVTSQKQKKNLGALLRELEGWRKSQLQFLTNLEDTYPLYQDLWAGIGAGVQGVAMGNQLIQHGIQVALQRIGIDRNSKEDNMEDSLIQLARFPFMSSLQQADRIVKKERRILCKDVFNHHHGNTDKTAIEWNNFQIRLMKIALLHLTNHIQTVACISDSSYQTLQSILGQFMHWWHQSEEERKRKEEEDASLFKYKKQSHGSDEKPEEEEERELKRAFPSYEKDFSDIAVDPTEDPLPSSSPPPPPEMEDDEDAESILRLDEATQGLVQTIHGYLFIRPRLKQIEPALLQRDIKDVLTESYHCAAELFNDSIQWMESGVDARLTGAHLTLSKIHQDTISGTIKGHHVMHAGKPFDIYHDANPSEATKCRPLLEELTTKVDKLMEEWPEHPALKHLKLFISRIESFPVNSPLMKFVTGLEMLLAKAQDWETMAAKYVSLQTQLGKITELVITWRKMELSFWSCSLDSVAYNHRRQVVKWWFHLYNVLQNTTSDPVRSDGDEDVDKVDDGEDLDQQQGWLSSLYKFMESSTLGDMKTRLDMVLAFHNQLTVSGDGCLSGSAIPVSSVLWNLYRYYKQFLPGVTEELTKQRTPLEKELKQFVKISRWNDINFWAMKVAVEKSHKTVHKLCKKFQAMLEIPAKSVFTEVNLSGKQKNTDEDNFTESDLVLDVWVKSFDVVDEMISSLIEKNPETPDMSVVDAAPATTFDPNSLMSRLEILTGKMKRFCKKLVKTSSYEQTAIDLDDFAGEIVVNLKELQSLDITKDAEKEKQKKEAKHINLRKRKALSDLFKALASLGLSYRKGLVMDNENLMVEMFSLPKIEAKAASSSVKSIVHSEKIVGILDANLEKSEQYFFLNHTRKSKLLTALENPSKELGLPNLERCKGFSEHLSRVTLQQREKIGQVSNHLQTLSDITSQLCTIKSSQIKDESVKPLPPQDGTHTWLKDTKDIMDRCLSIINQYQVLLDSCPESTNENGDQKLLSPCPMESLSVFERLNKGDEDWMKMVERLTSVQGSLQSIKPAIDARISKITACGTFEETQLFYWSDVQLLDNVHKCLEDSYKSLTDVLGAFWMEKYQEYASTADVMIHLKDDLVESNGKFVAWRESVRDSQREGSQGETMHEELNDQVGKLLSSLLLAIQTILSRTKPDRRIDLTPEKESEPPLELSKQLTEQLGTRLGSDILNLELSKAVRLASSLISSIKHTSDENQLTDASVAAILRGFAYPRSYQRRCLEKGQQSLQTQRGRCCEGEGVKDVSDQIEDEEQVQDVQKEGEEKEKEEQNQDEIQNEENGIEMSEDFEGKLHDPDQREAESDEEEEGENEEELDKQMGDIDEPDADKLDEKMWGDEDDPEEEDEEEKEKEKKEEQGDGDEQEESQLVAKDDNMGDNPDEDDKDKKKRQEDESQEGLEPPDPNTLQEPFDESEINDDEIDPRKANDPPPEPVPEDMDLPDDLDLGKGDGDEDEQGDEEDGMDEENPLDIETPVQELDLDDEDGKPKDDDDNKDEGDERQEEEEEEKNEEGQEEWKVLEEGKEEDLAQEPNAEDKPDTQDPSDQPEEDEMTDSYLPDKSHDVEHIPQDAENSAKSAEKTDDIQTSEPVSTEEAGMTDDKTPEVETAAGLSESRQDSGHEGAVNSKTAISTQTKEGTNENTESDLYEHLKDSQSHYDVQAVDTATEEQAQEAGVSKETLNEEEEEDAVGEGEDEEMPVMQEMESIEEEEVEKKLEGQSFPSGKLETGERRKKMERNPHQMSSEDGDNDDSPSGQTADAIASSAHTNLSERKDVAIPEMVLSNLEEVEEVRKEIEKQLSLLHEGSKNEDQQTQQLWHDCEAVTSGLARELCEQLRLVLEPTQASKLSKREYQILLAVDDSSSMADNRSRQMAFESMALVSNALTWLEAGQLAVCSFGESVQLLHPFHEQFSDQSGSKILQDFTFSQKRQK</sequence>
<feature type="compositionally biased region" description="Acidic residues" evidence="4">
    <location>
        <begin position="2958"/>
        <end position="2970"/>
    </location>
</feature>
<dbReference type="InterPro" id="IPR011704">
    <property type="entry name" value="ATPase_dyneun-rel_AAA"/>
</dbReference>
<comment type="caution">
    <text evidence="7">The sequence shown here is derived from an EMBL/GenBank/DDBJ whole genome shotgun (WGS) entry which is preliminary data.</text>
</comment>
<dbReference type="GO" id="GO:0030687">
    <property type="term" value="C:preribosome, large subunit precursor"/>
    <property type="evidence" value="ECO:0007669"/>
    <property type="project" value="TreeGrafter"/>
</dbReference>
<evidence type="ECO:0000256" key="2">
    <source>
        <dbReference type="ARBA" id="ARBA00022840"/>
    </source>
</evidence>
<dbReference type="SUPFAM" id="SSF52540">
    <property type="entry name" value="P-loop containing nucleoside triphosphate hydrolases"/>
    <property type="match status" value="2"/>
</dbReference>
<feature type="region of interest" description="Disordered" evidence="4">
    <location>
        <begin position="2850"/>
        <end position="3376"/>
    </location>
</feature>
<feature type="compositionally biased region" description="Acidic residues" evidence="4">
    <location>
        <begin position="2923"/>
        <end position="2947"/>
    </location>
</feature>
<protein>
    <submittedName>
        <fullName evidence="7">Putative midasin</fullName>
    </submittedName>
</protein>
<accession>A0A2G8LKP7</accession>
<evidence type="ECO:0000313" key="8">
    <source>
        <dbReference type="Proteomes" id="UP000230750"/>
    </source>
</evidence>
<dbReference type="GO" id="GO:0000027">
    <property type="term" value="P:ribosomal large subunit assembly"/>
    <property type="evidence" value="ECO:0007669"/>
    <property type="project" value="TreeGrafter"/>
</dbReference>
<gene>
    <name evidence="7" type="ORF">BSL78_02223</name>
</gene>
<organism evidence="7 8">
    <name type="scientific">Stichopus japonicus</name>
    <name type="common">Sea cucumber</name>
    <dbReference type="NCBI Taxonomy" id="307972"/>
    <lineage>
        <taxon>Eukaryota</taxon>
        <taxon>Metazoa</taxon>
        <taxon>Echinodermata</taxon>
        <taxon>Eleutherozoa</taxon>
        <taxon>Echinozoa</taxon>
        <taxon>Holothuroidea</taxon>
        <taxon>Aspidochirotacea</taxon>
        <taxon>Aspidochirotida</taxon>
        <taxon>Stichopodidae</taxon>
        <taxon>Apostichopus</taxon>
    </lineage>
</organism>
<feature type="compositionally biased region" description="Acidic residues" evidence="4">
    <location>
        <begin position="2893"/>
        <end position="2909"/>
    </location>
</feature>
<evidence type="ECO:0000259" key="5">
    <source>
        <dbReference type="Pfam" id="PF07728"/>
    </source>
</evidence>
<feature type="compositionally biased region" description="Basic and acidic residues" evidence="4">
    <location>
        <begin position="3130"/>
        <end position="3141"/>
    </location>
</feature>
<dbReference type="InterPro" id="IPR040848">
    <property type="entry name" value="AAA_lid_7"/>
</dbReference>
<keyword evidence="8" id="KW-1185">Reference proteome</keyword>
<feature type="domain" description="Midasin AAA lid" evidence="6">
    <location>
        <begin position="201"/>
        <end position="278"/>
    </location>
</feature>
<feature type="compositionally biased region" description="Basic and acidic residues" evidence="4">
    <location>
        <begin position="3176"/>
        <end position="3188"/>
    </location>
</feature>
<feature type="compositionally biased region" description="Basic and acidic residues" evidence="4">
    <location>
        <begin position="1826"/>
        <end position="1840"/>
    </location>
</feature>
<feature type="coiled-coil region" evidence="3">
    <location>
        <begin position="1508"/>
        <end position="1569"/>
    </location>
</feature>
<dbReference type="Pfam" id="PF07728">
    <property type="entry name" value="AAA_5"/>
    <property type="match status" value="1"/>
</dbReference>
<proteinExistence type="predicted"/>
<evidence type="ECO:0000256" key="4">
    <source>
        <dbReference type="SAM" id="MobiDB-lite"/>
    </source>
</evidence>
<feature type="compositionally biased region" description="Acidic residues" evidence="4">
    <location>
        <begin position="670"/>
        <end position="680"/>
    </location>
</feature>
<feature type="compositionally biased region" description="Acidic residues" evidence="4">
    <location>
        <begin position="3071"/>
        <end position="3089"/>
    </location>
</feature>
<dbReference type="PANTHER" id="PTHR48103">
    <property type="entry name" value="MIDASIN-RELATED"/>
    <property type="match status" value="1"/>
</dbReference>
<feature type="compositionally biased region" description="Basic and acidic residues" evidence="4">
    <location>
        <begin position="3265"/>
        <end position="3274"/>
    </location>
</feature>
<dbReference type="OrthoDB" id="422220at2759"/>
<name>A0A2G8LKP7_STIJA</name>
<evidence type="ECO:0000259" key="6">
    <source>
        <dbReference type="Pfam" id="PF17867"/>
    </source>
</evidence>
<keyword evidence="2" id="KW-0067">ATP-binding</keyword>
<dbReference type="GO" id="GO:0000055">
    <property type="term" value="P:ribosomal large subunit export from nucleus"/>
    <property type="evidence" value="ECO:0007669"/>
    <property type="project" value="TreeGrafter"/>
</dbReference>
<evidence type="ECO:0000256" key="1">
    <source>
        <dbReference type="ARBA" id="ARBA00022741"/>
    </source>
</evidence>
<feature type="compositionally biased region" description="Polar residues" evidence="4">
    <location>
        <begin position="3244"/>
        <end position="3260"/>
    </location>
</feature>
<dbReference type="GO" id="GO:0005524">
    <property type="term" value="F:ATP binding"/>
    <property type="evidence" value="ECO:0007669"/>
    <property type="project" value="UniProtKB-KW"/>
</dbReference>